<reference evidence="2" key="1">
    <citation type="journal article" date="2019" name="bioRxiv">
        <title>The Genome of the Zebra Mussel, Dreissena polymorpha: A Resource for Invasive Species Research.</title>
        <authorList>
            <person name="McCartney M.A."/>
            <person name="Auch B."/>
            <person name="Kono T."/>
            <person name="Mallez S."/>
            <person name="Zhang Y."/>
            <person name="Obille A."/>
            <person name="Becker A."/>
            <person name="Abrahante J.E."/>
            <person name="Garbe J."/>
            <person name="Badalamenti J.P."/>
            <person name="Herman A."/>
            <person name="Mangelson H."/>
            <person name="Liachko I."/>
            <person name="Sullivan S."/>
            <person name="Sone E.D."/>
            <person name="Koren S."/>
            <person name="Silverstein K.A.T."/>
            <person name="Beckman K.B."/>
            <person name="Gohl D.M."/>
        </authorList>
    </citation>
    <scope>NUCLEOTIDE SEQUENCE</scope>
    <source>
        <strain evidence="2">Duluth1</strain>
        <tissue evidence="2">Whole animal</tissue>
    </source>
</reference>
<dbReference type="AlphaFoldDB" id="A0A9D4LRT1"/>
<dbReference type="Gene3D" id="3.10.450.10">
    <property type="match status" value="1"/>
</dbReference>
<evidence type="ECO:0000259" key="1">
    <source>
        <dbReference type="Pfam" id="PF00031"/>
    </source>
</evidence>
<dbReference type="Pfam" id="PF00031">
    <property type="entry name" value="Cystatin"/>
    <property type="match status" value="1"/>
</dbReference>
<dbReference type="InterPro" id="IPR046350">
    <property type="entry name" value="Cystatin_sf"/>
</dbReference>
<sequence>MIIIGAANPMSRVLRKLGIMHPNDGITRRPKPGGLTPVADVNDVTIQSMTRNAIQKLGSAYSLTRVISASTQVVAGTLYHLELQCRKPPNRPLPIFAPFHHGKRYM</sequence>
<dbReference type="InterPro" id="IPR018073">
    <property type="entry name" value="Prot_inh_cystat_CS"/>
</dbReference>
<name>A0A9D4LRT1_DREPO</name>
<protein>
    <recommendedName>
        <fullName evidence="1">Cystatin domain-containing protein</fullName>
    </recommendedName>
</protein>
<dbReference type="PROSITE" id="PS00287">
    <property type="entry name" value="CYSTATIN"/>
    <property type="match status" value="1"/>
</dbReference>
<dbReference type="CDD" id="cd00042">
    <property type="entry name" value="CY"/>
    <property type="match status" value="1"/>
</dbReference>
<accession>A0A9D4LRT1</accession>
<comment type="caution">
    <text evidence="2">The sequence shown here is derived from an EMBL/GenBank/DDBJ whole genome shotgun (WGS) entry which is preliminary data.</text>
</comment>
<keyword evidence="3" id="KW-1185">Reference proteome</keyword>
<gene>
    <name evidence="2" type="ORF">DPMN_025677</name>
</gene>
<organism evidence="2 3">
    <name type="scientific">Dreissena polymorpha</name>
    <name type="common">Zebra mussel</name>
    <name type="synonym">Mytilus polymorpha</name>
    <dbReference type="NCBI Taxonomy" id="45954"/>
    <lineage>
        <taxon>Eukaryota</taxon>
        <taxon>Metazoa</taxon>
        <taxon>Spiralia</taxon>
        <taxon>Lophotrochozoa</taxon>
        <taxon>Mollusca</taxon>
        <taxon>Bivalvia</taxon>
        <taxon>Autobranchia</taxon>
        <taxon>Heteroconchia</taxon>
        <taxon>Euheterodonta</taxon>
        <taxon>Imparidentia</taxon>
        <taxon>Neoheterodontei</taxon>
        <taxon>Myida</taxon>
        <taxon>Dreissenoidea</taxon>
        <taxon>Dreissenidae</taxon>
        <taxon>Dreissena</taxon>
    </lineage>
</organism>
<dbReference type="Proteomes" id="UP000828390">
    <property type="component" value="Unassembled WGS sequence"/>
</dbReference>
<reference evidence="2" key="2">
    <citation type="submission" date="2020-11" db="EMBL/GenBank/DDBJ databases">
        <authorList>
            <person name="McCartney M.A."/>
            <person name="Auch B."/>
            <person name="Kono T."/>
            <person name="Mallez S."/>
            <person name="Becker A."/>
            <person name="Gohl D.M."/>
            <person name="Silverstein K.A.T."/>
            <person name="Koren S."/>
            <person name="Bechman K.B."/>
            <person name="Herman A."/>
            <person name="Abrahante J.E."/>
            <person name="Garbe J."/>
        </authorList>
    </citation>
    <scope>NUCLEOTIDE SEQUENCE</scope>
    <source>
        <strain evidence="2">Duluth1</strain>
        <tissue evidence="2">Whole animal</tissue>
    </source>
</reference>
<dbReference type="GO" id="GO:0004869">
    <property type="term" value="F:cysteine-type endopeptidase inhibitor activity"/>
    <property type="evidence" value="ECO:0007669"/>
    <property type="project" value="InterPro"/>
</dbReference>
<evidence type="ECO:0000313" key="2">
    <source>
        <dbReference type="EMBL" id="KAH3862704.1"/>
    </source>
</evidence>
<dbReference type="EMBL" id="JAIWYP010000002">
    <property type="protein sequence ID" value="KAH3862704.1"/>
    <property type="molecule type" value="Genomic_DNA"/>
</dbReference>
<evidence type="ECO:0000313" key="3">
    <source>
        <dbReference type="Proteomes" id="UP000828390"/>
    </source>
</evidence>
<dbReference type="SUPFAM" id="SSF54403">
    <property type="entry name" value="Cystatin/monellin"/>
    <property type="match status" value="1"/>
</dbReference>
<feature type="domain" description="Cystatin" evidence="1">
    <location>
        <begin position="33"/>
        <end position="85"/>
    </location>
</feature>
<proteinExistence type="predicted"/>
<dbReference type="InterPro" id="IPR000010">
    <property type="entry name" value="Cystatin_dom"/>
</dbReference>